<feature type="coiled-coil region" evidence="1">
    <location>
        <begin position="416"/>
        <end position="443"/>
    </location>
</feature>
<dbReference type="PANTHER" id="PTHR37543">
    <property type="entry name" value="CCCH ZINC FINGER DNA BINDING PROTEIN (AFU_ORTHOLOGUE AFUA_5G12760)"/>
    <property type="match status" value="1"/>
</dbReference>
<evidence type="ECO:0000256" key="1">
    <source>
        <dbReference type="SAM" id="Coils"/>
    </source>
</evidence>
<evidence type="ECO:0000313" key="4">
    <source>
        <dbReference type="Proteomes" id="UP000016933"/>
    </source>
</evidence>
<feature type="domain" description="DUF7923" evidence="2">
    <location>
        <begin position="440"/>
        <end position="620"/>
    </location>
</feature>
<reference evidence="3 4" key="2">
    <citation type="journal article" date="2012" name="PLoS Pathog.">
        <title>Diverse lifestyles and strategies of plant pathogenesis encoded in the genomes of eighteen Dothideomycetes fungi.</title>
        <authorList>
            <person name="Ohm R.A."/>
            <person name="Feau N."/>
            <person name="Henrissat B."/>
            <person name="Schoch C.L."/>
            <person name="Horwitz B.A."/>
            <person name="Barry K.W."/>
            <person name="Condon B.J."/>
            <person name="Copeland A.C."/>
            <person name="Dhillon B."/>
            <person name="Glaser F."/>
            <person name="Hesse C.N."/>
            <person name="Kosti I."/>
            <person name="LaButti K."/>
            <person name="Lindquist E.A."/>
            <person name="Lucas S."/>
            <person name="Salamov A.A."/>
            <person name="Bradshaw R.E."/>
            <person name="Ciuffetti L."/>
            <person name="Hamelin R.C."/>
            <person name="Kema G.H.J."/>
            <person name="Lawrence C."/>
            <person name="Scott J.A."/>
            <person name="Spatafora J.W."/>
            <person name="Turgeon B.G."/>
            <person name="de Wit P.J.G.M."/>
            <person name="Zhong S."/>
            <person name="Goodwin S.B."/>
            <person name="Grigoriev I.V."/>
        </authorList>
    </citation>
    <scope>NUCLEOTIDE SEQUENCE [LARGE SCALE GENOMIC DNA]</scope>
    <source>
        <strain evidence="4">NZE10 / CBS 128990</strain>
    </source>
</reference>
<dbReference type="InterPro" id="IPR057683">
    <property type="entry name" value="DUF7923"/>
</dbReference>
<organism evidence="3 4">
    <name type="scientific">Dothistroma septosporum (strain NZE10 / CBS 128990)</name>
    <name type="common">Red band needle blight fungus</name>
    <name type="synonym">Mycosphaerella pini</name>
    <dbReference type="NCBI Taxonomy" id="675120"/>
    <lineage>
        <taxon>Eukaryota</taxon>
        <taxon>Fungi</taxon>
        <taxon>Dikarya</taxon>
        <taxon>Ascomycota</taxon>
        <taxon>Pezizomycotina</taxon>
        <taxon>Dothideomycetes</taxon>
        <taxon>Dothideomycetidae</taxon>
        <taxon>Mycosphaerellales</taxon>
        <taxon>Mycosphaerellaceae</taxon>
        <taxon>Dothistroma</taxon>
    </lineage>
</organism>
<dbReference type="HOGENOM" id="CLU_415059_0_0_1"/>
<dbReference type="EMBL" id="KB446535">
    <property type="protein sequence ID" value="EME48352.1"/>
    <property type="molecule type" value="Genomic_DNA"/>
</dbReference>
<dbReference type="Proteomes" id="UP000016933">
    <property type="component" value="Unassembled WGS sequence"/>
</dbReference>
<evidence type="ECO:0000259" key="2">
    <source>
        <dbReference type="Pfam" id="PF25540"/>
    </source>
</evidence>
<keyword evidence="4" id="KW-1185">Reference proteome</keyword>
<protein>
    <recommendedName>
        <fullName evidence="2">DUF7923 domain-containing protein</fullName>
    </recommendedName>
</protein>
<dbReference type="eggNOG" id="ENOG502SJHR">
    <property type="taxonomic scope" value="Eukaryota"/>
</dbReference>
<dbReference type="AlphaFoldDB" id="N1PY38"/>
<name>N1PY38_DOTSN</name>
<dbReference type="OrthoDB" id="2270193at2759"/>
<gene>
    <name evidence="3" type="ORF">DOTSEDRAFT_29815</name>
</gene>
<reference evidence="4" key="1">
    <citation type="journal article" date="2012" name="PLoS Genet.">
        <title>The genomes of the fungal plant pathogens Cladosporium fulvum and Dothistroma septosporum reveal adaptation to different hosts and lifestyles but also signatures of common ancestry.</title>
        <authorList>
            <person name="de Wit P.J.G.M."/>
            <person name="van der Burgt A."/>
            <person name="Oekmen B."/>
            <person name="Stergiopoulos I."/>
            <person name="Abd-Elsalam K.A."/>
            <person name="Aerts A.L."/>
            <person name="Bahkali A.H."/>
            <person name="Beenen H.G."/>
            <person name="Chettri P."/>
            <person name="Cox M.P."/>
            <person name="Datema E."/>
            <person name="de Vries R.P."/>
            <person name="Dhillon B."/>
            <person name="Ganley A.R."/>
            <person name="Griffiths S.A."/>
            <person name="Guo Y."/>
            <person name="Hamelin R.C."/>
            <person name="Henrissat B."/>
            <person name="Kabir M.S."/>
            <person name="Jashni M.K."/>
            <person name="Kema G."/>
            <person name="Klaubauf S."/>
            <person name="Lapidus A."/>
            <person name="Levasseur A."/>
            <person name="Lindquist E."/>
            <person name="Mehrabi R."/>
            <person name="Ohm R.A."/>
            <person name="Owen T.J."/>
            <person name="Salamov A."/>
            <person name="Schwelm A."/>
            <person name="Schijlen E."/>
            <person name="Sun H."/>
            <person name="van den Burg H.A."/>
            <person name="van Ham R.C.H.J."/>
            <person name="Zhang S."/>
            <person name="Goodwin S.B."/>
            <person name="Grigoriev I.V."/>
            <person name="Collemare J."/>
            <person name="Bradshaw R.E."/>
        </authorList>
    </citation>
    <scope>NUCLEOTIDE SEQUENCE [LARGE SCALE GENOMIC DNA]</scope>
    <source>
        <strain evidence="4">NZE10 / CBS 128990</strain>
    </source>
</reference>
<keyword evidence="1" id="KW-0175">Coiled coil</keyword>
<dbReference type="STRING" id="675120.N1PY38"/>
<dbReference type="PANTHER" id="PTHR37543:SF1">
    <property type="entry name" value="CCCH ZINC FINGER DNA BINDING PROTEIN (AFU_ORTHOLOGUE AFUA_5G12760)"/>
    <property type="match status" value="1"/>
</dbReference>
<proteinExistence type="predicted"/>
<sequence length="661" mass="74195">MSVKDYCKPRDDIERNGPLIESYADTTGKSLRRIEIQYRSEALRQDPLQTIRDLNVPTLNIFIDWMLDCNERGGQQKPTLPQYLRVFKMIYHTEIGEGPSPEIESQISISMERGLVEVKTRRPRPKLVAAGADFVDVLLYQLEFAAMSHRQILEQIADLRRQGKANCELEYPSLLSPTPPASGQRVHSSARKGIVGAGTALQDTKRGRFQEATVTGYALAKGYALVQREGFEIHNHIYSNSQVGVGTEVEAAEPIRSGVPDFSQIPMQGMDNLDDTVGAKIKAVLGLPDNLGRADALILAWRQGIDAVQPIEHRGVVYITHPLASVSKYMVVRYQSASRVFDWKVIVASECEFCQEQATESTRKHMLKFHEQSRGRHVTKVKVAATQLNAHRTAHTKHAQEYADVLAKYAQPKEEYQRLESNSEEEQQDREKYKILARDQEQNLFVLVLVDGDGYVFDDDDLVSSRAEGGQRAAHLLNTAVTQSHQAKGLAECLIKLRIYANLIGLSKALSKMKLAGSEKRLLAPFVADFNRSNRPFEFVDAGELKENADFKIRSLVHLYAENAQCKHIYFAGCHDVGYINDLIQYTKTHNRITLVRTKVANHLEVAKVGLPSEEFPNIFRYSPLNTTTPRAPLFQQTGPNLASQQYGSNSADTPSIVCPF</sequence>
<dbReference type="Pfam" id="PF25540">
    <property type="entry name" value="DUF7923"/>
    <property type="match status" value="1"/>
</dbReference>
<evidence type="ECO:0000313" key="3">
    <source>
        <dbReference type="EMBL" id="EME48352.1"/>
    </source>
</evidence>
<accession>N1PY38</accession>